<sequence>MEHGLVGMIRPVDGMGECTMVKAGFFGLLVALMTSAALAQESDDSARRLVEQKLRLVETLTNSPAARQATTAEGEVPALIGIGRQAIADARVALAQDQVDQAAKLADEALKAITLASRRGASAGALPESVQRRHFDELREQVTIYRASADELVRDGRFAVAANKLLAQIDRPFAEADSLAAAGRLGEANKKLSETYRLAVAEISRLRAGQEVVLSLKFDTPADEYAYEQKRFNSNEIMVDMMIAEGRGAGGQQKLVDGFLAEGRKIKLEAEEFARTGRHKEAVGLMERAAAQLVRALQAMGVPVF</sequence>
<evidence type="ECO:0000313" key="2">
    <source>
        <dbReference type="Proteomes" id="UP000515733"/>
    </source>
</evidence>
<gene>
    <name evidence="1" type="ORF">DENOEST_2910</name>
</gene>
<dbReference type="Proteomes" id="UP000515733">
    <property type="component" value="Chromosome"/>
</dbReference>
<reference evidence="1 2" key="1">
    <citation type="submission" date="2020-03" db="EMBL/GenBank/DDBJ databases">
        <authorList>
            <consortium name="Genoscope - CEA"/>
            <person name="William W."/>
        </authorList>
    </citation>
    <scope>NUCLEOTIDE SEQUENCE [LARGE SCALE GENOMIC DNA]</scope>
    <source>
        <strain evidence="2">DSM 16959</strain>
    </source>
</reference>
<dbReference type="KEGG" id="doe:DENOEST_2910"/>
<organism evidence="1 2">
    <name type="scientific">Denitratisoma oestradiolicum</name>
    <dbReference type="NCBI Taxonomy" id="311182"/>
    <lineage>
        <taxon>Bacteria</taxon>
        <taxon>Pseudomonadati</taxon>
        <taxon>Pseudomonadota</taxon>
        <taxon>Betaproteobacteria</taxon>
        <taxon>Nitrosomonadales</taxon>
        <taxon>Sterolibacteriaceae</taxon>
        <taxon>Denitratisoma</taxon>
    </lineage>
</organism>
<accession>A0A6S6XVS1</accession>
<evidence type="ECO:0000313" key="1">
    <source>
        <dbReference type="EMBL" id="CAB1370069.1"/>
    </source>
</evidence>
<dbReference type="AlphaFoldDB" id="A0A6S6XVS1"/>
<name>A0A6S6XVS1_9PROT</name>
<protein>
    <submittedName>
        <fullName evidence="1">Uncharacterized protein</fullName>
    </submittedName>
</protein>
<keyword evidence="2" id="KW-1185">Reference proteome</keyword>
<proteinExistence type="predicted"/>
<dbReference type="EMBL" id="LR778301">
    <property type="protein sequence ID" value="CAB1370069.1"/>
    <property type="molecule type" value="Genomic_DNA"/>
</dbReference>